<dbReference type="Proteomes" id="UP000028486">
    <property type="component" value="Plasmid pCIG1485E"/>
</dbReference>
<accession>A0A076FBB5</accession>
<keyword evidence="2" id="KW-0614">Plasmid</keyword>
<gene>
    <name evidence="2" type="ORF">CIG1485E_a0010</name>
</gene>
<protein>
    <submittedName>
        <fullName evidence="2">Uncharacterized protein</fullName>
    </submittedName>
</protein>
<dbReference type="HOGENOM" id="CLU_2033780_0_0_7"/>
<dbReference type="RefSeq" id="WP_041572664.1">
    <property type="nucleotide sequence ID" value="NZ_CP009044.1"/>
</dbReference>
<evidence type="ECO:0000256" key="1">
    <source>
        <dbReference type="SAM" id="Coils"/>
    </source>
</evidence>
<keyword evidence="1" id="KW-0175">Coiled coil</keyword>
<dbReference type="AlphaFoldDB" id="A0A076FBB5"/>
<sequence>MTTLKNWIKEQKNKLLKSEELKKQRQQKIDEHKAANIRGIEYLRIFALKKEDLECIPEHIFISKSEIIIYFDCDFQIIDYRIEKSKIKNKDDFIFWIEHLSGKNWVDREIIYEFVTKCKIL</sequence>
<name>A0A076FBB5_9BACT</name>
<keyword evidence="3" id="KW-1185">Reference proteome</keyword>
<geneLocation type="plasmid" evidence="2 3">
    <name>pCIG1485E</name>
</geneLocation>
<evidence type="ECO:0000313" key="2">
    <source>
        <dbReference type="EMBL" id="AII15535.1"/>
    </source>
</evidence>
<feature type="coiled-coil region" evidence="1">
    <location>
        <begin position="8"/>
        <end position="38"/>
    </location>
</feature>
<dbReference type="EMBL" id="CP009044">
    <property type="protein sequence ID" value="AII15535.1"/>
    <property type="molecule type" value="Genomic_DNA"/>
</dbReference>
<reference evidence="2 3" key="1">
    <citation type="journal article" date="2014" name="Genome Announc.">
        <title>Complete Genome Sequence of Campylobacter iguaniorum Strain 1485ET, Isolated from a Bearded Dragon (Pogona vitticeps).</title>
        <authorList>
            <person name="Gilbert M.J."/>
            <person name="Miller W.G."/>
            <person name="Yee E."/>
            <person name="Kik M."/>
            <person name="Wagenaar J.A."/>
            <person name="Duim B."/>
        </authorList>
    </citation>
    <scope>NUCLEOTIDE SEQUENCE [LARGE SCALE GENOMIC DNA]</scope>
    <source>
        <strain evidence="2 3">1485E</strain>
        <plasmid evidence="2">pCIG1485E</plasmid>
    </source>
</reference>
<dbReference type="KEGG" id="caj:CIG1485E_a0010"/>
<proteinExistence type="predicted"/>
<evidence type="ECO:0000313" key="3">
    <source>
        <dbReference type="Proteomes" id="UP000028486"/>
    </source>
</evidence>
<organism evidence="2 3">
    <name type="scientific">Campylobacter iguaniorum</name>
    <dbReference type="NCBI Taxonomy" id="1244531"/>
    <lineage>
        <taxon>Bacteria</taxon>
        <taxon>Pseudomonadati</taxon>
        <taxon>Campylobacterota</taxon>
        <taxon>Epsilonproteobacteria</taxon>
        <taxon>Campylobacterales</taxon>
        <taxon>Campylobacteraceae</taxon>
        <taxon>Campylobacter</taxon>
    </lineage>
</organism>